<name>A0A7K3WW30_9FLAO</name>
<protein>
    <submittedName>
        <fullName evidence="1">Uncharacterized protein</fullName>
    </submittedName>
</protein>
<sequence length="130" mass="14793">MELEKAISIVQKVNDKNLHLNIYSPTQIELAQLFNVSEFNSWNTGVVFQNDFGAVVSLNFVNDKPEEPTFRAFKKSPFYSKFQKANDNFGFTYFALISEQSPKNALAKLNAILHSVYGAIKGVRFELNSY</sequence>
<evidence type="ECO:0000313" key="1">
    <source>
        <dbReference type="EMBL" id="NEN25843.1"/>
    </source>
</evidence>
<accession>A0A7K3WW30</accession>
<dbReference type="Proteomes" id="UP000486602">
    <property type="component" value="Unassembled WGS sequence"/>
</dbReference>
<dbReference type="EMBL" id="JAAGVY010000091">
    <property type="protein sequence ID" value="NEN25843.1"/>
    <property type="molecule type" value="Genomic_DNA"/>
</dbReference>
<gene>
    <name evidence="1" type="ORF">G3O08_20340</name>
</gene>
<dbReference type="AlphaFoldDB" id="A0A7K3WW30"/>
<evidence type="ECO:0000313" key="2">
    <source>
        <dbReference type="Proteomes" id="UP000486602"/>
    </source>
</evidence>
<reference evidence="1 2" key="1">
    <citation type="submission" date="2020-02" db="EMBL/GenBank/DDBJ databases">
        <title>Out from the shadows clarifying the taxonomy of the family Cryomorphaceae and related taxa by utilizing the GTDB taxonomic framework.</title>
        <authorList>
            <person name="Bowman J.P."/>
        </authorList>
    </citation>
    <scope>NUCLEOTIDE SEQUENCE [LARGE SCALE GENOMIC DNA]</scope>
    <source>
        <strain evidence="1 2">QSSC 1-22</strain>
    </source>
</reference>
<dbReference type="RefSeq" id="WP_163287288.1">
    <property type="nucleotide sequence ID" value="NZ_JAAGVY010000091.1"/>
</dbReference>
<proteinExistence type="predicted"/>
<comment type="caution">
    <text evidence="1">The sequence shown here is derived from an EMBL/GenBank/DDBJ whole genome shotgun (WGS) entry which is preliminary data.</text>
</comment>
<organism evidence="1 2">
    <name type="scientific">Cryomorpha ignava</name>
    <dbReference type="NCBI Taxonomy" id="101383"/>
    <lineage>
        <taxon>Bacteria</taxon>
        <taxon>Pseudomonadati</taxon>
        <taxon>Bacteroidota</taxon>
        <taxon>Flavobacteriia</taxon>
        <taxon>Flavobacteriales</taxon>
        <taxon>Cryomorphaceae</taxon>
        <taxon>Cryomorpha</taxon>
    </lineage>
</organism>
<keyword evidence="2" id="KW-1185">Reference proteome</keyword>